<dbReference type="PANTHER" id="PTHR45660">
    <property type="entry name" value="HISTONE-LYSINE N-METHYLTRANSFERASE SETMAR"/>
    <property type="match status" value="1"/>
</dbReference>
<feature type="signal peptide" evidence="4">
    <location>
        <begin position="1"/>
        <end position="25"/>
    </location>
</feature>
<keyword evidence="4" id="KW-0732">Signal</keyword>
<dbReference type="AlphaFoldDB" id="A0A4Y7LLY4"/>
<reference evidence="6 7" key="1">
    <citation type="journal article" date="2018" name="Science">
        <title>The opium poppy genome and morphinan production.</title>
        <authorList>
            <person name="Guo L."/>
            <person name="Winzer T."/>
            <person name="Yang X."/>
            <person name="Li Y."/>
            <person name="Ning Z."/>
            <person name="He Z."/>
            <person name="Teodor R."/>
            <person name="Lu Y."/>
            <person name="Bowser T.A."/>
            <person name="Graham I.A."/>
            <person name="Ye K."/>
        </authorList>
    </citation>
    <scope>NUCLEOTIDE SEQUENCE [LARGE SCALE GENOMIC DNA]</scope>
    <source>
        <strain evidence="7">cv. HN1</strain>
        <tissue evidence="6">Leaves</tissue>
    </source>
</reference>
<organism evidence="6 7">
    <name type="scientific">Papaver somniferum</name>
    <name type="common">Opium poppy</name>
    <dbReference type="NCBI Taxonomy" id="3469"/>
    <lineage>
        <taxon>Eukaryota</taxon>
        <taxon>Viridiplantae</taxon>
        <taxon>Streptophyta</taxon>
        <taxon>Embryophyta</taxon>
        <taxon>Tracheophyta</taxon>
        <taxon>Spermatophyta</taxon>
        <taxon>Magnoliopsida</taxon>
        <taxon>Ranunculales</taxon>
        <taxon>Papaveraceae</taxon>
        <taxon>Papaveroideae</taxon>
        <taxon>Papaver</taxon>
    </lineage>
</organism>
<dbReference type="GO" id="GO:0005634">
    <property type="term" value="C:nucleus"/>
    <property type="evidence" value="ECO:0007669"/>
    <property type="project" value="UniProtKB-SubCell"/>
</dbReference>
<dbReference type="GO" id="GO:0003690">
    <property type="term" value="F:double-stranded DNA binding"/>
    <property type="evidence" value="ECO:0007669"/>
    <property type="project" value="TreeGrafter"/>
</dbReference>
<feature type="domain" description="YDG" evidence="5">
    <location>
        <begin position="1"/>
        <end position="97"/>
    </location>
</feature>
<dbReference type="SUPFAM" id="SSF88697">
    <property type="entry name" value="PUA domain-like"/>
    <property type="match status" value="1"/>
</dbReference>
<dbReference type="SUPFAM" id="SSF82199">
    <property type="entry name" value="SET domain"/>
    <property type="match status" value="1"/>
</dbReference>
<evidence type="ECO:0000256" key="1">
    <source>
        <dbReference type="ARBA" id="ARBA00004286"/>
    </source>
</evidence>
<feature type="chain" id="PRO_5021230315" description="YDG domain-containing protein" evidence="4">
    <location>
        <begin position="26"/>
        <end position="268"/>
    </location>
</feature>
<dbReference type="GO" id="GO:0005694">
    <property type="term" value="C:chromosome"/>
    <property type="evidence" value="ECO:0007669"/>
    <property type="project" value="UniProtKB-SubCell"/>
</dbReference>
<dbReference type="STRING" id="3469.A0A4Y7LLY4"/>
<dbReference type="Gramene" id="RZC85109">
    <property type="protein sequence ID" value="RZC85109"/>
    <property type="gene ID" value="C5167_047893"/>
</dbReference>
<evidence type="ECO:0000313" key="7">
    <source>
        <dbReference type="Proteomes" id="UP000316621"/>
    </source>
</evidence>
<evidence type="ECO:0000256" key="2">
    <source>
        <dbReference type="ARBA" id="ARBA00023242"/>
    </source>
</evidence>
<gene>
    <name evidence="6" type="ORF">C5167_047893</name>
</gene>
<dbReference type="Gene3D" id="2.170.270.10">
    <property type="entry name" value="SET domain"/>
    <property type="match status" value="1"/>
</dbReference>
<keyword evidence="7" id="KW-1185">Reference proteome</keyword>
<evidence type="ECO:0000313" key="6">
    <source>
        <dbReference type="EMBL" id="RZC85109.1"/>
    </source>
</evidence>
<comment type="subcellular location">
    <subcellularLocation>
        <location evidence="1">Chromosome</location>
    </subcellularLocation>
    <subcellularLocation>
        <location evidence="3">Nucleus</location>
    </subcellularLocation>
</comment>
<dbReference type="PANTHER" id="PTHR45660:SF94">
    <property type="entry name" value="HISTONE-LYSINE N-METHYLTRANSFERASE, H3 LYSINE-9 SPECIFIC SUVH4"/>
    <property type="match status" value="1"/>
</dbReference>
<dbReference type="InterPro" id="IPR046341">
    <property type="entry name" value="SET_dom_sf"/>
</dbReference>
<dbReference type="GO" id="GO:0042054">
    <property type="term" value="F:histone methyltransferase activity"/>
    <property type="evidence" value="ECO:0007669"/>
    <property type="project" value="TreeGrafter"/>
</dbReference>
<dbReference type="EMBL" id="CM010725">
    <property type="protein sequence ID" value="RZC85109.1"/>
    <property type="molecule type" value="Genomic_DNA"/>
</dbReference>
<protein>
    <recommendedName>
        <fullName evidence="5">YDG domain-containing protein</fullName>
    </recommendedName>
</protein>
<evidence type="ECO:0000256" key="3">
    <source>
        <dbReference type="PROSITE-ProRule" id="PRU00358"/>
    </source>
</evidence>
<dbReference type="Proteomes" id="UP000316621">
    <property type="component" value="Chromosome 11"/>
</dbReference>
<proteinExistence type="predicted"/>
<sequence length="268" mass="30800">MKIIWITEMLYFILVKVEMILKVYVDKPMTKCMMSRGNLALKNNYNQDVFARLIRGHISEDGKPGRFYTFDGLYKVIKYWAEKGTTKFTVKYCKGHVPNRIAELHRFVCQVEDKKNRTSIGERCKHREVFLDLMPMTYRIAILITATNLIDPPLAPKERTCNNTRICGCAKLNGVDFPYVSRDGGRLFVPKSIVYECGCGDGCAKKSSERGIKYRLEVFHTTSKGWGVRSWDFIPSGGLVVEILRRGKVKHEHDKRTGPIKVDSNLYS</sequence>
<keyword evidence="2 3" id="KW-0539">Nucleus</keyword>
<accession>A0A4Y7LLY4</accession>
<dbReference type="Pfam" id="PF02182">
    <property type="entry name" value="SAD_SRA"/>
    <property type="match status" value="1"/>
</dbReference>
<dbReference type="InterPro" id="IPR015947">
    <property type="entry name" value="PUA-like_sf"/>
</dbReference>
<dbReference type="InterPro" id="IPR051357">
    <property type="entry name" value="H3K9_HMTase_SUVAR3-9"/>
</dbReference>
<name>A0A4Y7LLY4_PAPSO</name>
<evidence type="ECO:0000256" key="4">
    <source>
        <dbReference type="SAM" id="SignalP"/>
    </source>
</evidence>
<dbReference type="InterPro" id="IPR003105">
    <property type="entry name" value="SRA_YDG"/>
</dbReference>
<dbReference type="Gene3D" id="2.30.280.10">
    <property type="entry name" value="SRA-YDG"/>
    <property type="match status" value="1"/>
</dbReference>
<dbReference type="InterPro" id="IPR036987">
    <property type="entry name" value="SRA-YDG_sf"/>
</dbReference>
<evidence type="ECO:0000259" key="5">
    <source>
        <dbReference type="PROSITE" id="PS51015"/>
    </source>
</evidence>
<dbReference type="PROSITE" id="PS51015">
    <property type="entry name" value="YDG"/>
    <property type="match status" value="1"/>
</dbReference>